<evidence type="ECO:0000313" key="1">
    <source>
        <dbReference type="EMBL" id="KKM93194.1"/>
    </source>
</evidence>
<dbReference type="SUPFAM" id="SSF53335">
    <property type="entry name" value="S-adenosyl-L-methionine-dependent methyltransferases"/>
    <property type="match status" value="1"/>
</dbReference>
<dbReference type="Gene3D" id="3.40.50.150">
    <property type="entry name" value="Vaccinia Virus protein VP39"/>
    <property type="match status" value="1"/>
</dbReference>
<proteinExistence type="predicted"/>
<gene>
    <name evidence="1" type="ORF">LCGC14_1210890</name>
</gene>
<evidence type="ECO:0008006" key="2">
    <source>
        <dbReference type="Google" id="ProtNLM"/>
    </source>
</evidence>
<dbReference type="AlphaFoldDB" id="A0A0F9LDZ8"/>
<accession>A0A0F9LDZ8</accession>
<organism evidence="1">
    <name type="scientific">marine sediment metagenome</name>
    <dbReference type="NCBI Taxonomy" id="412755"/>
    <lineage>
        <taxon>unclassified sequences</taxon>
        <taxon>metagenomes</taxon>
        <taxon>ecological metagenomes</taxon>
    </lineage>
</organism>
<comment type="caution">
    <text evidence="1">The sequence shown here is derived from an EMBL/GenBank/DDBJ whole genome shotgun (WGS) entry which is preliminary data.</text>
</comment>
<protein>
    <recommendedName>
        <fullName evidence="2">Methyltransferase type 11 domain-containing protein</fullName>
    </recommendedName>
</protein>
<dbReference type="InterPro" id="IPR029063">
    <property type="entry name" value="SAM-dependent_MTases_sf"/>
</dbReference>
<reference evidence="1" key="1">
    <citation type="journal article" date="2015" name="Nature">
        <title>Complex archaea that bridge the gap between prokaryotes and eukaryotes.</title>
        <authorList>
            <person name="Spang A."/>
            <person name="Saw J.H."/>
            <person name="Jorgensen S.L."/>
            <person name="Zaremba-Niedzwiedzka K."/>
            <person name="Martijn J."/>
            <person name="Lind A.E."/>
            <person name="van Eijk R."/>
            <person name="Schleper C."/>
            <person name="Guy L."/>
            <person name="Ettema T.J."/>
        </authorList>
    </citation>
    <scope>NUCLEOTIDE SEQUENCE</scope>
</reference>
<name>A0A0F9LDZ8_9ZZZZ</name>
<sequence>MKKRIGYDLGIGSAHGVMEFEKACGSGSYPKNTKEYCSLLKKKLYELNIKSVVDFGCGNLETYKGYIDWETESIDYMGYEINEHCLDELKKRYPNLEFKPALLGSIPKEEGIDAIIIKDVMIHWFDIDIINFFKVALSHYKYIIYSHETTEHGYKQKHSDRRHGAYWQGYGDEYKDKLFDEHLYGFRYVSKKLP</sequence>
<dbReference type="EMBL" id="LAZR01006299">
    <property type="protein sequence ID" value="KKM93194.1"/>
    <property type="molecule type" value="Genomic_DNA"/>
</dbReference>